<organism evidence="6 7">
    <name type="scientific">Candidatus Anaerobiospirillum pullicola</name>
    <dbReference type="NCBI Taxonomy" id="2838451"/>
    <lineage>
        <taxon>Bacteria</taxon>
        <taxon>Pseudomonadati</taxon>
        <taxon>Pseudomonadota</taxon>
        <taxon>Gammaproteobacteria</taxon>
        <taxon>Aeromonadales</taxon>
        <taxon>Succinivibrionaceae</taxon>
        <taxon>Anaerobiospirillum</taxon>
    </lineage>
</organism>
<dbReference type="GO" id="GO:0005737">
    <property type="term" value="C:cytoplasm"/>
    <property type="evidence" value="ECO:0007669"/>
    <property type="project" value="UniProtKB-SubCell"/>
</dbReference>
<dbReference type="AlphaFoldDB" id="A0A948TF86"/>
<comment type="subcellular location">
    <subcellularLocation>
        <location evidence="1">Cytoplasm</location>
    </subcellularLocation>
</comment>
<dbReference type="InterPro" id="IPR036714">
    <property type="entry name" value="SDH_sf"/>
</dbReference>
<evidence type="ECO:0000313" key="6">
    <source>
        <dbReference type="EMBL" id="MBU3843543.1"/>
    </source>
</evidence>
<dbReference type="SUPFAM" id="SSF109910">
    <property type="entry name" value="YgfY-like"/>
    <property type="match status" value="1"/>
</dbReference>
<evidence type="ECO:0000313" key="7">
    <source>
        <dbReference type="Proteomes" id="UP000733611"/>
    </source>
</evidence>
<comment type="similarity">
    <text evidence="2">Belongs to the SdhE FAD assembly factor family.</text>
</comment>
<accession>A0A948TF86</accession>
<keyword evidence="5" id="KW-0143">Chaperone</keyword>
<evidence type="ECO:0000256" key="2">
    <source>
        <dbReference type="ARBA" id="ARBA00008571"/>
    </source>
</evidence>
<proteinExistence type="inferred from homology"/>
<reference evidence="6" key="1">
    <citation type="journal article" date="2021" name="PeerJ">
        <title>Extensive microbial diversity within the chicken gut microbiome revealed by metagenomics and culture.</title>
        <authorList>
            <person name="Gilroy R."/>
            <person name="Ravi A."/>
            <person name="Getino M."/>
            <person name="Pursley I."/>
            <person name="Horton D.L."/>
            <person name="Alikhan N.F."/>
            <person name="Baker D."/>
            <person name="Gharbi K."/>
            <person name="Hall N."/>
            <person name="Watson M."/>
            <person name="Adriaenssens E.M."/>
            <person name="Foster-Nyarko E."/>
            <person name="Jarju S."/>
            <person name="Secka A."/>
            <person name="Antonio M."/>
            <person name="Oren A."/>
            <person name="Chaudhuri R.R."/>
            <person name="La Ragione R."/>
            <person name="Hildebrand F."/>
            <person name="Pallen M.J."/>
        </authorList>
    </citation>
    <scope>NUCLEOTIDE SEQUENCE</scope>
    <source>
        <strain evidence="6">378</strain>
    </source>
</reference>
<dbReference type="PANTHER" id="PTHR39585:SF1">
    <property type="entry name" value="FAD ASSEMBLY FACTOR SDHE"/>
    <property type="match status" value="1"/>
</dbReference>
<evidence type="ECO:0000256" key="3">
    <source>
        <dbReference type="ARBA" id="ARBA00019418"/>
    </source>
</evidence>
<dbReference type="EMBL" id="JAHLFE010000027">
    <property type="protein sequence ID" value="MBU3843543.1"/>
    <property type="molecule type" value="Genomic_DNA"/>
</dbReference>
<evidence type="ECO:0000256" key="1">
    <source>
        <dbReference type="ARBA" id="ARBA00004496"/>
    </source>
</evidence>
<dbReference type="InterPro" id="IPR050531">
    <property type="entry name" value="SdhE_FAD_assembly_factor"/>
</dbReference>
<evidence type="ECO:0000256" key="4">
    <source>
        <dbReference type="ARBA" id="ARBA00022490"/>
    </source>
</evidence>
<dbReference type="Pfam" id="PF03937">
    <property type="entry name" value="Sdh5"/>
    <property type="match status" value="1"/>
</dbReference>
<gene>
    <name evidence="6" type="ORF">H9847_01525</name>
</gene>
<dbReference type="Proteomes" id="UP000733611">
    <property type="component" value="Unassembled WGS sequence"/>
</dbReference>
<comment type="caution">
    <text evidence="6">The sequence shown here is derived from an EMBL/GenBank/DDBJ whole genome shotgun (WGS) entry which is preliminary data.</text>
</comment>
<dbReference type="PANTHER" id="PTHR39585">
    <property type="entry name" value="FAD ASSEMBLY FACTOR SDHE"/>
    <property type="match status" value="1"/>
</dbReference>
<dbReference type="GO" id="GO:0006105">
    <property type="term" value="P:succinate metabolic process"/>
    <property type="evidence" value="ECO:0007669"/>
    <property type="project" value="TreeGrafter"/>
</dbReference>
<keyword evidence="4" id="KW-0963">Cytoplasm</keyword>
<sequence>MSEVNWGRIKWQSRRGMRELDLMLLPFVEHDLPKMDAAAVAAYMDLLDATDLELFRWLHHTAEPNTPQRKQMVETIIACHATRAGREGV</sequence>
<reference evidence="6" key="2">
    <citation type="submission" date="2021-04" db="EMBL/GenBank/DDBJ databases">
        <authorList>
            <person name="Gilroy R."/>
        </authorList>
    </citation>
    <scope>NUCLEOTIDE SEQUENCE</scope>
    <source>
        <strain evidence="6">378</strain>
    </source>
</reference>
<dbReference type="InterPro" id="IPR005631">
    <property type="entry name" value="SDH"/>
</dbReference>
<name>A0A948TF86_9GAMM</name>
<dbReference type="Gene3D" id="1.10.150.250">
    <property type="entry name" value="Flavinator of succinate dehydrogenase"/>
    <property type="match status" value="1"/>
</dbReference>
<protein>
    <recommendedName>
        <fullName evidence="3">FAD assembly factor SdhE</fullName>
    </recommendedName>
</protein>
<evidence type="ECO:0000256" key="5">
    <source>
        <dbReference type="ARBA" id="ARBA00023186"/>
    </source>
</evidence>